<sequence>MSKVGLPGVDNFGRESNQRRSLHLGTVMQGRPRAFTCRLLQLPAEILAAIADLLSDDRKSLRSLALVNSDCQQLARRRQFAVISFNYSSRAKKLASKLADDKCSQVLKPGVSACVRRVTFAPNRRNICHYHRKLAKACCREYSEPFTHEQRHALCDQAFRDEAFRDLRAAVVEAISSMPNLETLIWKDEYSLDKSLFEKITRCSARHIELNGPVIDDAWSLTPPLTPSTWPLRSLKLDVSLAWKKSKVKGETRTHVMTGFFSTLFHLCSSTLESLTWSDLEGIKDDDVLVSIGETAVAFPRLKYLRLQCIKLDSVALSSFLGAPLKSLELDEIVLTNPSISNCEPLRDLEDFAVSHPPTNMLACRRIAKFISKHTGVRKLYLQESLGGTKYLNDIILPALNSYDFGNLASLHLAWGKTQIPDKSLQMIARLVSLEQLSLSAGRPCEWQYYWDVDHGKLRHHLSPLQRLTKLAFSHDTYPSFDGILPSGFYYLCHILPKSVEEANSRPELDGEEIDIRVESMTKWERTHRNRMLDQAEEYANIFPKLEWMFCGQRSMGFITTPEGQNGLPKAVPLSKERDEHPTYREAIFRGSRYMSKHLTVDMDC</sequence>
<dbReference type="Gene3D" id="3.80.10.10">
    <property type="entry name" value="Ribonuclease Inhibitor"/>
    <property type="match status" value="1"/>
</dbReference>
<gene>
    <name evidence="1" type="ORF">FNYG_13800</name>
</gene>
<name>A0A2K0UUP4_GIBNY</name>
<evidence type="ECO:0000313" key="1">
    <source>
        <dbReference type="EMBL" id="PNP61513.1"/>
    </source>
</evidence>
<dbReference type="SUPFAM" id="SSF52047">
    <property type="entry name" value="RNI-like"/>
    <property type="match status" value="1"/>
</dbReference>
<evidence type="ECO:0000313" key="2">
    <source>
        <dbReference type="Proteomes" id="UP000236664"/>
    </source>
</evidence>
<dbReference type="AlphaFoldDB" id="A0A2K0UUP4"/>
<organism evidence="1 2">
    <name type="scientific">Gibberella nygamai</name>
    <name type="common">Bean root rot disease fungus</name>
    <name type="synonym">Fusarium nygamai</name>
    <dbReference type="NCBI Taxonomy" id="42673"/>
    <lineage>
        <taxon>Eukaryota</taxon>
        <taxon>Fungi</taxon>
        <taxon>Dikarya</taxon>
        <taxon>Ascomycota</taxon>
        <taxon>Pezizomycotina</taxon>
        <taxon>Sordariomycetes</taxon>
        <taxon>Hypocreomycetidae</taxon>
        <taxon>Hypocreales</taxon>
        <taxon>Nectriaceae</taxon>
        <taxon>Fusarium</taxon>
        <taxon>Fusarium fujikuroi species complex</taxon>
    </lineage>
</organism>
<reference evidence="1 2" key="1">
    <citation type="submission" date="2017-06" db="EMBL/GenBank/DDBJ databases">
        <title>Genome of Fusarium nygamai isolate CS10214.</title>
        <authorList>
            <person name="Gardiner D.M."/>
            <person name="Obanor F."/>
            <person name="Kazan K."/>
        </authorList>
    </citation>
    <scope>NUCLEOTIDE SEQUENCE [LARGE SCALE GENOMIC DNA]</scope>
    <source>
        <strain evidence="1 2">CS10214</strain>
    </source>
</reference>
<protein>
    <submittedName>
        <fullName evidence="1">Uncharacterized protein</fullName>
    </submittedName>
</protein>
<dbReference type="InterPro" id="IPR032675">
    <property type="entry name" value="LRR_dom_sf"/>
</dbReference>
<dbReference type="EMBL" id="MTQA01000293">
    <property type="protein sequence ID" value="PNP61513.1"/>
    <property type="molecule type" value="Genomic_DNA"/>
</dbReference>
<proteinExistence type="predicted"/>
<keyword evidence="2" id="KW-1185">Reference proteome</keyword>
<comment type="caution">
    <text evidence="1">The sequence shown here is derived from an EMBL/GenBank/DDBJ whole genome shotgun (WGS) entry which is preliminary data.</text>
</comment>
<accession>A0A2K0UUP4</accession>
<dbReference type="OrthoDB" id="3257981at2759"/>
<dbReference type="Proteomes" id="UP000236664">
    <property type="component" value="Unassembled WGS sequence"/>
</dbReference>